<dbReference type="Proteomes" id="UP000002011">
    <property type="component" value="Chromosome"/>
</dbReference>
<evidence type="ECO:0000313" key="6">
    <source>
        <dbReference type="Proteomes" id="UP000002011"/>
    </source>
</evidence>
<dbReference type="GO" id="GO:0043565">
    <property type="term" value="F:sequence-specific DNA binding"/>
    <property type="evidence" value="ECO:0007669"/>
    <property type="project" value="InterPro"/>
</dbReference>
<dbReference type="InterPro" id="IPR009057">
    <property type="entry name" value="Homeodomain-like_sf"/>
</dbReference>
<sequence length="266" mass="29870">MRGGKSMMHSGASLLRVQPLRCSDDLATAPKSLYRILWLAHPWDKSLRQLHVLPPGSSADLTFGHSQTGYLVSFPEEILLMTGCQHYYPFAGAQPSVRQHEKPIPVQDGLAIERMITNLARECAHHAGEMLIPGLLKVLIISIARLYPQPEAVVSECDELRLFQRFMKLVKDRKSGRRSVQEYANALSVKTEMLTECVRKVSGYPASHHIYEHIIHVAKHAAISSGASMKEVAYGLGFNDMAHFSKFFRSKTGMTFSNYKRAYQAI</sequence>
<dbReference type="InterPro" id="IPR018060">
    <property type="entry name" value="HTH_AraC"/>
</dbReference>
<organism evidence="5 6">
    <name type="scientific">Dyadobacter fermentans (strain ATCC 700827 / DSM 18053 / CIP 107007 / KCTC 52180 / NS114)</name>
    <dbReference type="NCBI Taxonomy" id="471854"/>
    <lineage>
        <taxon>Bacteria</taxon>
        <taxon>Pseudomonadati</taxon>
        <taxon>Bacteroidota</taxon>
        <taxon>Cytophagia</taxon>
        <taxon>Cytophagales</taxon>
        <taxon>Spirosomataceae</taxon>
        <taxon>Dyadobacter</taxon>
    </lineage>
</organism>
<dbReference type="STRING" id="471854.Dfer_1737"/>
<gene>
    <name evidence="5" type="ordered locus">Dfer_1737</name>
</gene>
<dbReference type="EMBL" id="CP001619">
    <property type="protein sequence ID" value="ACT92978.1"/>
    <property type="molecule type" value="Genomic_DNA"/>
</dbReference>
<dbReference type="PANTHER" id="PTHR43280:SF32">
    <property type="entry name" value="TRANSCRIPTIONAL REGULATORY PROTEIN"/>
    <property type="match status" value="1"/>
</dbReference>
<evidence type="ECO:0000256" key="3">
    <source>
        <dbReference type="ARBA" id="ARBA00023163"/>
    </source>
</evidence>
<dbReference type="SMART" id="SM00342">
    <property type="entry name" value="HTH_ARAC"/>
    <property type="match status" value="1"/>
</dbReference>
<keyword evidence="3" id="KW-0804">Transcription</keyword>
<evidence type="ECO:0000259" key="4">
    <source>
        <dbReference type="PROSITE" id="PS01124"/>
    </source>
</evidence>
<dbReference type="PROSITE" id="PS01124">
    <property type="entry name" value="HTH_ARAC_FAMILY_2"/>
    <property type="match status" value="1"/>
</dbReference>
<evidence type="ECO:0000313" key="5">
    <source>
        <dbReference type="EMBL" id="ACT92978.1"/>
    </source>
</evidence>
<dbReference type="GO" id="GO:0003700">
    <property type="term" value="F:DNA-binding transcription factor activity"/>
    <property type="evidence" value="ECO:0007669"/>
    <property type="project" value="InterPro"/>
</dbReference>
<dbReference type="OrthoDB" id="948840at2"/>
<dbReference type="Gene3D" id="1.10.10.60">
    <property type="entry name" value="Homeodomain-like"/>
    <property type="match status" value="1"/>
</dbReference>
<keyword evidence="6" id="KW-1185">Reference proteome</keyword>
<dbReference type="KEGG" id="dfe:Dfer_1737"/>
<evidence type="ECO:0000256" key="1">
    <source>
        <dbReference type="ARBA" id="ARBA00023015"/>
    </source>
</evidence>
<feature type="domain" description="HTH araC/xylS-type" evidence="4">
    <location>
        <begin position="164"/>
        <end position="262"/>
    </location>
</feature>
<reference evidence="5 6" key="1">
    <citation type="journal article" date="2009" name="Stand. Genomic Sci.">
        <title>Complete genome sequence of Dyadobacter fermentans type strain (NS114).</title>
        <authorList>
            <person name="Lang E."/>
            <person name="Lapidus A."/>
            <person name="Chertkov O."/>
            <person name="Brettin T."/>
            <person name="Detter J.C."/>
            <person name="Han C."/>
            <person name="Copeland A."/>
            <person name="Glavina Del Rio T."/>
            <person name="Nolan M."/>
            <person name="Chen F."/>
            <person name="Lucas S."/>
            <person name="Tice H."/>
            <person name="Cheng J.F."/>
            <person name="Land M."/>
            <person name="Hauser L."/>
            <person name="Chang Y.J."/>
            <person name="Jeffries C.D."/>
            <person name="Kopitz M."/>
            <person name="Bruce D."/>
            <person name="Goodwin L."/>
            <person name="Pitluck S."/>
            <person name="Ovchinnikova G."/>
            <person name="Pati A."/>
            <person name="Ivanova N."/>
            <person name="Mavrommatis K."/>
            <person name="Chen A."/>
            <person name="Palaniappan K."/>
            <person name="Chain P."/>
            <person name="Bristow J."/>
            <person name="Eisen J.A."/>
            <person name="Markowitz V."/>
            <person name="Hugenholtz P."/>
            <person name="Goker M."/>
            <person name="Rohde M."/>
            <person name="Kyrpides N.C."/>
            <person name="Klenk H.P."/>
        </authorList>
    </citation>
    <scope>NUCLEOTIDE SEQUENCE [LARGE SCALE GENOMIC DNA]</scope>
    <source>
        <strain evidence="6">ATCC 700827 / DSM 18053 / CIP 107007 / KCTC 52180 / NS114</strain>
    </source>
</reference>
<dbReference type="SUPFAM" id="SSF46689">
    <property type="entry name" value="Homeodomain-like"/>
    <property type="match status" value="1"/>
</dbReference>
<dbReference type="AlphaFoldDB" id="C6VTN5"/>
<name>C6VTN5_DYAFD</name>
<keyword evidence="2" id="KW-0238">DNA-binding</keyword>
<dbReference type="eggNOG" id="COG2207">
    <property type="taxonomic scope" value="Bacteria"/>
</dbReference>
<dbReference type="HOGENOM" id="CLU_1029480_0_0_10"/>
<protein>
    <submittedName>
        <fullName evidence="5">Transcriptional regulator, AraC family</fullName>
    </submittedName>
</protein>
<dbReference type="Pfam" id="PF12833">
    <property type="entry name" value="HTH_18"/>
    <property type="match status" value="1"/>
</dbReference>
<accession>C6VTN5</accession>
<evidence type="ECO:0000256" key="2">
    <source>
        <dbReference type="ARBA" id="ARBA00023125"/>
    </source>
</evidence>
<keyword evidence="1" id="KW-0805">Transcription regulation</keyword>
<dbReference type="PANTHER" id="PTHR43280">
    <property type="entry name" value="ARAC-FAMILY TRANSCRIPTIONAL REGULATOR"/>
    <property type="match status" value="1"/>
</dbReference>
<proteinExistence type="predicted"/>